<protein>
    <submittedName>
        <fullName evidence="1">Uncharacterized protein</fullName>
    </submittedName>
</protein>
<evidence type="ECO:0000313" key="2">
    <source>
        <dbReference type="Proteomes" id="UP000232688"/>
    </source>
</evidence>
<dbReference type="VEuPathDB" id="FungiDB:RhiirFUN_020250"/>
<reference evidence="1 2" key="2">
    <citation type="submission" date="2017-10" db="EMBL/GenBank/DDBJ databases">
        <title>Genome analyses suggest a sexual origin of heterokaryosis in a supposedly ancient asexual fungus.</title>
        <authorList>
            <person name="Corradi N."/>
            <person name="Sedzielewska K."/>
            <person name="Noel J."/>
            <person name="Charron P."/>
            <person name="Farinelli L."/>
            <person name="Marton T."/>
            <person name="Kruger M."/>
            <person name="Pelin A."/>
            <person name="Brachmann A."/>
            <person name="Corradi N."/>
        </authorList>
    </citation>
    <scope>NUCLEOTIDE SEQUENCE [LARGE SCALE GENOMIC DNA]</scope>
    <source>
        <strain evidence="1 2">A1</strain>
    </source>
</reference>
<dbReference type="VEuPathDB" id="FungiDB:FUN_013218"/>
<organism evidence="1 2">
    <name type="scientific">Rhizophagus irregularis</name>
    <dbReference type="NCBI Taxonomy" id="588596"/>
    <lineage>
        <taxon>Eukaryota</taxon>
        <taxon>Fungi</taxon>
        <taxon>Fungi incertae sedis</taxon>
        <taxon>Mucoromycota</taxon>
        <taxon>Glomeromycotina</taxon>
        <taxon>Glomeromycetes</taxon>
        <taxon>Glomerales</taxon>
        <taxon>Glomeraceae</taxon>
        <taxon>Rhizophagus</taxon>
    </lineage>
</organism>
<dbReference type="EMBL" id="LLXH01001398">
    <property type="protein sequence ID" value="PKC59102.1"/>
    <property type="molecule type" value="Genomic_DNA"/>
</dbReference>
<dbReference type="AlphaFoldDB" id="A0A2N0R717"/>
<dbReference type="Proteomes" id="UP000232688">
    <property type="component" value="Unassembled WGS sequence"/>
</dbReference>
<dbReference type="VEuPathDB" id="FungiDB:RhiirA1_540682"/>
<name>A0A2N0R717_9GLOM</name>
<evidence type="ECO:0000313" key="1">
    <source>
        <dbReference type="EMBL" id="PKC59102.1"/>
    </source>
</evidence>
<accession>A0A2N0R717</accession>
<comment type="caution">
    <text evidence="1">The sequence shown here is derived from an EMBL/GenBank/DDBJ whole genome shotgun (WGS) entry which is preliminary data.</text>
</comment>
<proteinExistence type="predicted"/>
<sequence length="423" mass="49090">MKVPKIKQPSAGKRKVENSNEELVNKKVRQIVPITPESIAEFLEGQGDFTKPHQLCENEFNFQRKGRDETLRGIYDHIVERYFRIKKALDNGKCFSYKEDLRYDEAVTNVVNMLRNTVAVCITYNEHSAYYDFDEFVDDVERGLVMHYVQGNTTDSGRAIEWIPLRRLEVSESAELFSEVIRSLNLEHRLFIIKKCLADCNGHPRTLENFYQVFNSNEEAKKIHNYSSLIAILTNHIGEWYKHISFPVVKMALLEKSVRLSDIINTNGEQLSISALISSGTYINLLTEKSEAQFVIPTLLPISLQYFCLNNKDDGDAQTATIILQKLLTMESSFDDEEVEFPLNSTIYNSSRKNFENPIDYLFVPKKSNNIEFDMVISERKVYESGYIAINIECRFTYRDHQTTLESKEILDAWDYGKVDHFR</sequence>
<dbReference type="VEuPathDB" id="FungiDB:FUN_022590"/>
<reference evidence="1 2" key="1">
    <citation type="submission" date="2017-10" db="EMBL/GenBank/DDBJ databases">
        <title>Extensive intraspecific genome diversity in a model arbuscular mycorrhizal fungus.</title>
        <authorList>
            <person name="Chen E.C.H."/>
            <person name="Morin E."/>
            <person name="Baudet D."/>
            <person name="Noel J."/>
            <person name="Ndikumana S."/>
            <person name="Charron P."/>
            <person name="St-Onge C."/>
            <person name="Giorgi J."/>
            <person name="Grigoriev I.V."/>
            <person name="Roux C."/>
            <person name="Martin F.M."/>
            <person name="Corradi N."/>
        </authorList>
    </citation>
    <scope>NUCLEOTIDE SEQUENCE [LARGE SCALE GENOMIC DNA]</scope>
    <source>
        <strain evidence="1 2">A1</strain>
    </source>
</reference>
<gene>
    <name evidence="1" type="ORF">RhiirA1_540682</name>
</gene>